<dbReference type="PANTHER" id="PTHR42254:SF1">
    <property type="entry name" value="CALCINEURIN-LIKE PHOSPHOESTERASE DOMAIN-CONTAINING PROTEIN"/>
    <property type="match status" value="1"/>
</dbReference>
<dbReference type="AlphaFoldDB" id="A0A378KSM1"/>
<dbReference type="InterPro" id="IPR029052">
    <property type="entry name" value="Metallo-depent_PP-like"/>
</dbReference>
<dbReference type="Proteomes" id="UP000054639">
    <property type="component" value="Unassembled WGS sequence"/>
</dbReference>
<gene>
    <name evidence="2" type="ORF">Lqua_3029</name>
    <name evidence="3" type="ORF">NCTC12376_01133</name>
</gene>
<feature type="domain" description="Calcineurin-like phosphoesterase" evidence="1">
    <location>
        <begin position="63"/>
        <end position="181"/>
    </location>
</feature>
<evidence type="ECO:0000259" key="1">
    <source>
        <dbReference type="Pfam" id="PF00149"/>
    </source>
</evidence>
<name>A0A378KSM1_9GAMM</name>
<accession>A0A378KSM1</accession>
<dbReference type="Proteomes" id="UP000254230">
    <property type="component" value="Unassembled WGS sequence"/>
</dbReference>
<dbReference type="PANTHER" id="PTHR42254">
    <property type="entry name" value="METALLOPHOS DOMAIN-CONTAINING PROTEIN"/>
    <property type="match status" value="1"/>
</dbReference>
<dbReference type="Pfam" id="PF00149">
    <property type="entry name" value="Metallophos"/>
    <property type="match status" value="1"/>
</dbReference>
<dbReference type="OrthoDB" id="5650182at2"/>
<proteinExistence type="predicted"/>
<dbReference type="InterPro" id="IPR004843">
    <property type="entry name" value="Calcineurin-like_PHP"/>
</dbReference>
<organism evidence="3 5">
    <name type="scientific">Legionella quateirensis</name>
    <dbReference type="NCBI Taxonomy" id="45072"/>
    <lineage>
        <taxon>Bacteria</taxon>
        <taxon>Pseudomonadati</taxon>
        <taxon>Pseudomonadota</taxon>
        <taxon>Gammaproteobacteria</taxon>
        <taxon>Legionellales</taxon>
        <taxon>Legionellaceae</taxon>
        <taxon>Legionella</taxon>
    </lineage>
</organism>
<evidence type="ECO:0000313" key="4">
    <source>
        <dbReference type="Proteomes" id="UP000054639"/>
    </source>
</evidence>
<dbReference type="RefSeq" id="WP_058475154.1">
    <property type="nucleotide sequence ID" value="NZ_CAAAIL010000003.1"/>
</dbReference>
<evidence type="ECO:0000313" key="3">
    <source>
        <dbReference type="EMBL" id="STY17336.1"/>
    </source>
</evidence>
<sequence>MYLKALNGLFAPIARVKKYRTNVHYITDTEGHYPSFSSSIKKSTVVRFDSTGKLDFHPGVRDPYFIFGGDLTDRGVGDLKLARMLLDFKYRYSDRVILLVGNRESSKTRFFVELNPKYIRERLIKGSAPFWLLSAPHQLPIDYVKKHMEANHKSTDTLEDIEHYVNCLDIEECQLIYLKWMLEQNLGCPNTFYYHQQHLATEKGCSITDISDYMVLRSILEQNSPKGLIGEYIQQTQLAAIIPQAGIFAVHGGLTEENIGRLPSMQPSDPIIEDMHSWIDQFNIWYKTEVTRWADLNVENMLLDLRPARSPLDTFSIRVPSEYRSIVAASMLDSQRRFVPVPGLVSDYLYRNGIQLVLSGHQPCGDHPALLRSEDDRVVFINGDTSYANSRANNIHDTRGPSFHTLQIHANEDHLNINIDASLLTGKEIKNSLDMSNGVVVDETPIGKLLPGNELVQCLLDGGYYRTIIQEGFKVEYKFRTKEEIELLLSKNLNSPCSHV</sequence>
<dbReference type="Gene3D" id="3.60.21.10">
    <property type="match status" value="1"/>
</dbReference>
<evidence type="ECO:0000313" key="5">
    <source>
        <dbReference type="Proteomes" id="UP000254230"/>
    </source>
</evidence>
<dbReference type="GO" id="GO:0016787">
    <property type="term" value="F:hydrolase activity"/>
    <property type="evidence" value="ECO:0007669"/>
    <property type="project" value="InterPro"/>
</dbReference>
<evidence type="ECO:0000313" key="2">
    <source>
        <dbReference type="EMBL" id="KTD43675.1"/>
    </source>
</evidence>
<keyword evidence="4" id="KW-1185">Reference proteome</keyword>
<dbReference type="EMBL" id="UGOW01000001">
    <property type="protein sequence ID" value="STY17336.1"/>
    <property type="molecule type" value="Genomic_DNA"/>
</dbReference>
<protein>
    <submittedName>
        <fullName evidence="3">Calcineurin-like phosphoesterase</fullName>
    </submittedName>
</protein>
<dbReference type="EMBL" id="LNYR01000046">
    <property type="protein sequence ID" value="KTD43675.1"/>
    <property type="molecule type" value="Genomic_DNA"/>
</dbReference>
<reference evidence="3 5" key="2">
    <citation type="submission" date="2018-06" db="EMBL/GenBank/DDBJ databases">
        <authorList>
            <consortium name="Pathogen Informatics"/>
            <person name="Doyle S."/>
        </authorList>
    </citation>
    <scope>NUCLEOTIDE SEQUENCE [LARGE SCALE GENOMIC DNA]</scope>
    <source>
        <strain evidence="3 5">NCTC12376</strain>
    </source>
</reference>
<reference evidence="2 4" key="1">
    <citation type="submission" date="2015-11" db="EMBL/GenBank/DDBJ databases">
        <title>Genomic analysis of 38 Legionella species identifies large and diverse effector repertoires.</title>
        <authorList>
            <person name="Burstein D."/>
            <person name="Amaro F."/>
            <person name="Zusman T."/>
            <person name="Lifshitz Z."/>
            <person name="Cohen O."/>
            <person name="Gilbert J.A."/>
            <person name="Pupko T."/>
            <person name="Shuman H.A."/>
            <person name="Segal G."/>
        </authorList>
    </citation>
    <scope>NUCLEOTIDE SEQUENCE [LARGE SCALE GENOMIC DNA]</scope>
    <source>
        <strain evidence="2 4">ATCC 49507</strain>
    </source>
</reference>
<dbReference type="STRING" id="45072.Lqua_3029"/>
<dbReference type="SUPFAM" id="SSF56300">
    <property type="entry name" value="Metallo-dependent phosphatases"/>
    <property type="match status" value="1"/>
</dbReference>